<keyword evidence="2" id="KW-1185">Reference proteome</keyword>
<organism evidence="1 2">
    <name type="scientific">Alligator mississippiensis</name>
    <name type="common">American alligator</name>
    <dbReference type="NCBI Taxonomy" id="8496"/>
    <lineage>
        <taxon>Eukaryota</taxon>
        <taxon>Metazoa</taxon>
        <taxon>Chordata</taxon>
        <taxon>Craniata</taxon>
        <taxon>Vertebrata</taxon>
        <taxon>Euteleostomi</taxon>
        <taxon>Archelosauria</taxon>
        <taxon>Archosauria</taxon>
        <taxon>Crocodylia</taxon>
        <taxon>Alligatoridae</taxon>
        <taxon>Alligatorinae</taxon>
        <taxon>Alligator</taxon>
    </lineage>
</organism>
<evidence type="ECO:0000313" key="2">
    <source>
        <dbReference type="Proteomes" id="UP000050525"/>
    </source>
</evidence>
<sequence>MSSGWAFHMTQATFRDLLYQLQPYLECQDTGMCPAHSTNSCLALTLFKLAVPASLCYVGHLFGMGKATTGGPILEVCSTIQDMLADTVLHDYDPQAVVAGFFALGLPQCIGALDGTHILVT</sequence>
<dbReference type="AlphaFoldDB" id="A0A151MX75"/>
<evidence type="ECO:0000313" key="1">
    <source>
        <dbReference type="EMBL" id="KYO29161.1"/>
    </source>
</evidence>
<name>A0A151MX75_ALLMI</name>
<dbReference type="EMBL" id="AKHW03004724">
    <property type="protein sequence ID" value="KYO29161.1"/>
    <property type="molecule type" value="Genomic_DNA"/>
</dbReference>
<comment type="caution">
    <text evidence="1">The sequence shown here is derived from an EMBL/GenBank/DDBJ whole genome shotgun (WGS) entry which is preliminary data.</text>
</comment>
<protein>
    <recommendedName>
        <fullName evidence="3">DDE Tnp4 domain-containing protein</fullName>
    </recommendedName>
</protein>
<dbReference type="Proteomes" id="UP000050525">
    <property type="component" value="Unassembled WGS sequence"/>
</dbReference>
<reference evidence="1 2" key="1">
    <citation type="journal article" date="2012" name="Genome Biol.">
        <title>Sequencing three crocodilian genomes to illuminate the evolution of archosaurs and amniotes.</title>
        <authorList>
            <person name="St John J.A."/>
            <person name="Braun E.L."/>
            <person name="Isberg S.R."/>
            <person name="Miles L.G."/>
            <person name="Chong A.Y."/>
            <person name="Gongora J."/>
            <person name="Dalzell P."/>
            <person name="Moran C."/>
            <person name="Bed'hom B."/>
            <person name="Abzhanov A."/>
            <person name="Burgess S.C."/>
            <person name="Cooksey A.M."/>
            <person name="Castoe T.A."/>
            <person name="Crawford N.G."/>
            <person name="Densmore L.D."/>
            <person name="Drew J.C."/>
            <person name="Edwards S.V."/>
            <person name="Faircloth B.C."/>
            <person name="Fujita M.K."/>
            <person name="Greenwold M.J."/>
            <person name="Hoffmann F.G."/>
            <person name="Howard J.M."/>
            <person name="Iguchi T."/>
            <person name="Janes D.E."/>
            <person name="Khan S.Y."/>
            <person name="Kohno S."/>
            <person name="de Koning A.J."/>
            <person name="Lance S.L."/>
            <person name="McCarthy F.M."/>
            <person name="McCormack J.E."/>
            <person name="Merchant M.E."/>
            <person name="Peterson D.G."/>
            <person name="Pollock D.D."/>
            <person name="Pourmand N."/>
            <person name="Raney B.J."/>
            <person name="Roessler K.A."/>
            <person name="Sanford J.R."/>
            <person name="Sawyer R.H."/>
            <person name="Schmidt C.J."/>
            <person name="Triplett E.W."/>
            <person name="Tuberville T.D."/>
            <person name="Venegas-Anaya M."/>
            <person name="Howard J.T."/>
            <person name="Jarvis E.D."/>
            <person name="Guillette L.J.Jr."/>
            <person name="Glenn T.C."/>
            <person name="Green R.E."/>
            <person name="Ray D.A."/>
        </authorList>
    </citation>
    <scope>NUCLEOTIDE SEQUENCE [LARGE SCALE GENOMIC DNA]</scope>
    <source>
        <strain evidence="1">KSC_2009_1</strain>
    </source>
</reference>
<accession>A0A151MX75</accession>
<gene>
    <name evidence="1" type="ORF">Y1Q_0009944</name>
</gene>
<proteinExistence type="predicted"/>
<evidence type="ECO:0008006" key="3">
    <source>
        <dbReference type="Google" id="ProtNLM"/>
    </source>
</evidence>